<organism evidence="1 2">
    <name type="scientific">Ramazzottius varieornatus</name>
    <name type="common">Water bear</name>
    <name type="synonym">Tardigrade</name>
    <dbReference type="NCBI Taxonomy" id="947166"/>
    <lineage>
        <taxon>Eukaryota</taxon>
        <taxon>Metazoa</taxon>
        <taxon>Ecdysozoa</taxon>
        <taxon>Tardigrada</taxon>
        <taxon>Eutardigrada</taxon>
        <taxon>Parachela</taxon>
        <taxon>Hypsibioidea</taxon>
        <taxon>Ramazzottiidae</taxon>
        <taxon>Ramazzottius</taxon>
    </lineage>
</organism>
<dbReference type="Proteomes" id="UP000186922">
    <property type="component" value="Unassembled WGS sequence"/>
</dbReference>
<protein>
    <submittedName>
        <fullName evidence="1">Uncharacterized protein</fullName>
    </submittedName>
</protein>
<sequence>MFPSLTDKQQSTKCNPQNVPIAIIPTNTKLPNTALYNSMLWLFLHSSVLKEAQRYAVQCGSKTCGEAIPLLLQAKTDKCNFFCPKCGQDNQKRMQEARALTVKLVNMQVKKADNQENRVETLVLEKLALEARGLLHPTNFLYGLLLRDLHAALSAEGKKDRAFAYLQMALLPISVHVHPFESASTEALSEIIHYHMEKGQVNEASEALTKLVRRLKIVPGEDSEVFEEYHGLLMDCRKSIKNI</sequence>
<dbReference type="Gene3D" id="1.25.40.10">
    <property type="entry name" value="Tetratricopeptide repeat domain"/>
    <property type="match status" value="1"/>
</dbReference>
<accession>A0A1D1W5H2</accession>
<dbReference type="InterPro" id="IPR011990">
    <property type="entry name" value="TPR-like_helical_dom_sf"/>
</dbReference>
<name>A0A1D1W5H2_RAMVA</name>
<reference evidence="1 2" key="1">
    <citation type="journal article" date="2016" name="Nat. Commun.">
        <title>Extremotolerant tardigrade genome and improved radiotolerance of human cultured cells by tardigrade-unique protein.</title>
        <authorList>
            <person name="Hashimoto T."/>
            <person name="Horikawa D.D."/>
            <person name="Saito Y."/>
            <person name="Kuwahara H."/>
            <person name="Kozuka-Hata H."/>
            <person name="Shin-I T."/>
            <person name="Minakuchi Y."/>
            <person name="Ohishi K."/>
            <person name="Motoyama A."/>
            <person name="Aizu T."/>
            <person name="Enomoto A."/>
            <person name="Kondo K."/>
            <person name="Tanaka S."/>
            <person name="Hara Y."/>
            <person name="Koshikawa S."/>
            <person name="Sagara H."/>
            <person name="Miura T."/>
            <person name="Yokobori S."/>
            <person name="Miyagawa K."/>
            <person name="Suzuki Y."/>
            <person name="Kubo T."/>
            <person name="Oyama M."/>
            <person name="Kohara Y."/>
            <person name="Fujiyama A."/>
            <person name="Arakawa K."/>
            <person name="Katayama T."/>
            <person name="Toyoda A."/>
            <person name="Kunieda T."/>
        </authorList>
    </citation>
    <scope>NUCLEOTIDE SEQUENCE [LARGE SCALE GENOMIC DNA]</scope>
    <source>
        <strain evidence="1 2">YOKOZUNA-1</strain>
    </source>
</reference>
<evidence type="ECO:0000313" key="1">
    <source>
        <dbReference type="EMBL" id="GAV08715.1"/>
    </source>
</evidence>
<gene>
    <name evidence="1" type="primary">RvY_18369</name>
    <name evidence="1" type="synonym">RvY_18369.3</name>
    <name evidence="1" type="ORF">RvY_18369-3</name>
</gene>
<dbReference type="AlphaFoldDB" id="A0A1D1W5H2"/>
<evidence type="ECO:0000313" key="2">
    <source>
        <dbReference type="Proteomes" id="UP000186922"/>
    </source>
</evidence>
<proteinExistence type="predicted"/>
<dbReference type="EMBL" id="BDGG01000018">
    <property type="protein sequence ID" value="GAV08715.1"/>
    <property type="molecule type" value="Genomic_DNA"/>
</dbReference>
<keyword evidence="2" id="KW-1185">Reference proteome</keyword>
<comment type="caution">
    <text evidence="1">The sequence shown here is derived from an EMBL/GenBank/DDBJ whole genome shotgun (WGS) entry which is preliminary data.</text>
</comment>